<protein>
    <submittedName>
        <fullName evidence="2">Citrate synthase</fullName>
    </submittedName>
</protein>
<dbReference type="WBParaSite" id="RSKR_0000675300.1">
    <property type="protein sequence ID" value="RSKR_0000675300.1"/>
    <property type="gene ID" value="RSKR_0000675300"/>
</dbReference>
<evidence type="ECO:0000313" key="1">
    <source>
        <dbReference type="Proteomes" id="UP000095286"/>
    </source>
</evidence>
<name>A0AC35U234_9BILA</name>
<dbReference type="Proteomes" id="UP000095286">
    <property type="component" value="Unplaced"/>
</dbReference>
<evidence type="ECO:0000313" key="2">
    <source>
        <dbReference type="WBParaSite" id="RSKR_0000675300.1"/>
    </source>
</evidence>
<sequence>MTSTTFFSNRLIQMTKKSQPIISNYLSMSSSTNINLKQILGVKIQEHNKKVKEFRGKYGSKIIQEINVDMVYGGMRSVKGMVTETSVLDAEEGIRFRGYTIPDCQKLLPKAKNGTEPLPEGVWWLLCTGDIPNQQQVEAVSLEWANRSSVPGHVLEMLNNFPKHMHPMAQLAAACSALSTESKFAEAHGKGIHKSEYWKYTYEDSMDLLAKLPTVAAIIYKNVYKNNEAVGKVDSKKDWSANFAAQLGYDNELFNELMRLYLVIHADHEGGNASAHASHLVNSTLADPYLSYSAGITALAGPLHGLANQETLIFLYKIVKDLGFDYTEENLSKWLKEHLKSGQVIPGYGHAVLRKTDARYTCEREFALKHLPNDKLFKLVSTLYKVVPDILLEQGKAKNVFPNVDAHSGVLLQHFGLSEMKYYTVLFAVSRAMGCLSSMIWSRGMGLPLERPKSHSTEGLMQLVKSKL</sequence>
<accession>A0AC35U234</accession>
<proteinExistence type="predicted"/>
<reference evidence="2" key="1">
    <citation type="submission" date="2016-11" db="UniProtKB">
        <authorList>
            <consortium name="WormBaseParasite"/>
        </authorList>
    </citation>
    <scope>IDENTIFICATION</scope>
    <source>
        <strain evidence="2">KR3021</strain>
    </source>
</reference>
<organism evidence="1 2">
    <name type="scientific">Rhabditophanes sp. KR3021</name>
    <dbReference type="NCBI Taxonomy" id="114890"/>
    <lineage>
        <taxon>Eukaryota</taxon>
        <taxon>Metazoa</taxon>
        <taxon>Ecdysozoa</taxon>
        <taxon>Nematoda</taxon>
        <taxon>Chromadorea</taxon>
        <taxon>Rhabditida</taxon>
        <taxon>Tylenchina</taxon>
        <taxon>Panagrolaimomorpha</taxon>
        <taxon>Strongyloidoidea</taxon>
        <taxon>Alloionematidae</taxon>
        <taxon>Rhabditophanes</taxon>
    </lineage>
</organism>